<evidence type="ECO:0000256" key="3">
    <source>
        <dbReference type="PROSITE-ProRule" id="PRU00192"/>
    </source>
</evidence>
<dbReference type="PROSITE" id="PS50002">
    <property type="entry name" value="SH3"/>
    <property type="match status" value="1"/>
</dbReference>
<evidence type="ECO:0000256" key="2">
    <source>
        <dbReference type="ARBA" id="ARBA00023054"/>
    </source>
</evidence>
<evidence type="ECO:0000259" key="8">
    <source>
        <dbReference type="PROSITE" id="PS51741"/>
    </source>
</evidence>
<dbReference type="InterPro" id="IPR057870">
    <property type="entry name" value="HR1_TOCA"/>
</dbReference>
<dbReference type="Proteomes" id="UP000549394">
    <property type="component" value="Unassembled WGS sequence"/>
</dbReference>
<dbReference type="PROSITE" id="PS51741">
    <property type="entry name" value="F_BAR"/>
    <property type="match status" value="1"/>
</dbReference>
<evidence type="ECO:0000256" key="4">
    <source>
        <dbReference type="PROSITE-ProRule" id="PRU01077"/>
    </source>
</evidence>
<keyword evidence="2 4" id="KW-0175">Coiled coil</keyword>
<evidence type="ECO:0000256" key="5">
    <source>
        <dbReference type="SAM" id="Coils"/>
    </source>
</evidence>
<dbReference type="EMBL" id="CAJFCJ010000004">
    <property type="protein sequence ID" value="CAD5113679.1"/>
    <property type="molecule type" value="Genomic_DNA"/>
</dbReference>
<protein>
    <submittedName>
        <fullName evidence="9">DgyrCDS2840</fullName>
    </submittedName>
</protein>
<dbReference type="PANTHER" id="PTHR15735:SF12">
    <property type="entry name" value="CDC42-INTERACTING PROTEIN 4, ISOFORM B"/>
    <property type="match status" value="1"/>
</dbReference>
<dbReference type="Pfam" id="PF00611">
    <property type="entry name" value="FCH"/>
    <property type="match status" value="1"/>
</dbReference>
<dbReference type="Gene3D" id="6.10.140.470">
    <property type="match status" value="1"/>
</dbReference>
<feature type="compositionally biased region" description="Polar residues" evidence="6">
    <location>
        <begin position="435"/>
        <end position="450"/>
    </location>
</feature>
<sequence length="548" mass="63441">MNFGVHLWDQYENLSQYTDKGIIFLEDIIKFLRGRIKIEIEYAKELKKLVKSHISTNKKKEDSYYTFTHATAFITYIKEISDVAGQHDQIAEELSKYEKDMNNSINTYKTERKRLFNRALKEQADLRNQIAKHDKARKLYEKSAKEEEKARERYIEMENDDLKTKAEVYNAKGIATSKQQICESYKTDYAAELKKTNDMQRTHYSIVMPDIYNHIQNMEEGRIEEVKNRLISFMEVEKKVVPILQRCIDGMEACCKTINAEKDIQTVIDLYRSGYTPNGDIEFVEYGTSTPNTTKKKNKLKAASFIRYRFSERALRRLSLVAPPHQNDKKDDPFFTNLPPLQQKKKINEKIVNFQKTLLKLNQERSGLEKMLEVAEKGVGVEGSSTPKSHMGLSQDRMNEELDKNRQNIENIQSEIEKYENFLRNIGHSKEETKSPNLNNHTPSSVKTTSLPPPPKEEITPTHSISNNDSDMFEEFEEDYSDSNHIEDCSLGRATAKYAFEGQNEGSLAIRDGEKLQIIEADTGDGWTRVKNDSGEDGFVPTLYIEYD</sequence>
<dbReference type="InterPro" id="IPR031160">
    <property type="entry name" value="F_BAR_dom"/>
</dbReference>
<dbReference type="InterPro" id="IPR027267">
    <property type="entry name" value="AH/BAR_dom_sf"/>
</dbReference>
<feature type="region of interest" description="Disordered" evidence="6">
    <location>
        <begin position="429"/>
        <end position="468"/>
    </location>
</feature>
<evidence type="ECO:0000259" key="7">
    <source>
        <dbReference type="PROSITE" id="PS50002"/>
    </source>
</evidence>
<dbReference type="OrthoDB" id="8783038at2759"/>
<gene>
    <name evidence="9" type="ORF">DGYR_LOCUS2633</name>
</gene>
<feature type="domain" description="SH3" evidence="7">
    <location>
        <begin position="489"/>
        <end position="548"/>
    </location>
</feature>
<dbReference type="SMART" id="SM00326">
    <property type="entry name" value="SH3"/>
    <property type="match status" value="1"/>
</dbReference>
<keyword evidence="1 3" id="KW-0728">SH3 domain</keyword>
<dbReference type="InterPro" id="IPR036028">
    <property type="entry name" value="SH3-like_dom_sf"/>
</dbReference>
<evidence type="ECO:0000313" key="10">
    <source>
        <dbReference type="Proteomes" id="UP000549394"/>
    </source>
</evidence>
<dbReference type="SMART" id="SM00055">
    <property type="entry name" value="FCH"/>
    <property type="match status" value="1"/>
</dbReference>
<comment type="caution">
    <text evidence="9">The sequence shown here is derived from an EMBL/GenBank/DDBJ whole genome shotgun (WGS) entry which is preliminary data.</text>
</comment>
<dbReference type="Gene3D" id="1.20.1270.60">
    <property type="entry name" value="Arfaptin homology (AH) domain/BAR domain"/>
    <property type="match status" value="1"/>
</dbReference>
<dbReference type="Pfam" id="PF25610">
    <property type="entry name" value="HR1_TOCA"/>
    <property type="match status" value="1"/>
</dbReference>
<dbReference type="Gene3D" id="2.30.30.40">
    <property type="entry name" value="SH3 Domains"/>
    <property type="match status" value="1"/>
</dbReference>
<dbReference type="SUPFAM" id="SSF103657">
    <property type="entry name" value="BAR/IMD domain-like"/>
    <property type="match status" value="1"/>
</dbReference>
<evidence type="ECO:0000256" key="6">
    <source>
        <dbReference type="SAM" id="MobiDB-lite"/>
    </source>
</evidence>
<dbReference type="PANTHER" id="PTHR15735">
    <property type="entry name" value="FCH AND DOUBLE SH3 DOMAINS PROTEIN"/>
    <property type="match status" value="1"/>
</dbReference>
<keyword evidence="10" id="KW-1185">Reference proteome</keyword>
<accession>A0A7I8VGK0</accession>
<dbReference type="AlphaFoldDB" id="A0A7I8VGK0"/>
<organism evidence="9 10">
    <name type="scientific">Dimorphilus gyrociliatus</name>
    <dbReference type="NCBI Taxonomy" id="2664684"/>
    <lineage>
        <taxon>Eukaryota</taxon>
        <taxon>Metazoa</taxon>
        <taxon>Spiralia</taxon>
        <taxon>Lophotrochozoa</taxon>
        <taxon>Annelida</taxon>
        <taxon>Polychaeta</taxon>
        <taxon>Polychaeta incertae sedis</taxon>
        <taxon>Dinophilidae</taxon>
        <taxon>Dimorphilus</taxon>
    </lineage>
</organism>
<dbReference type="InterPro" id="IPR001060">
    <property type="entry name" value="FCH_dom"/>
</dbReference>
<evidence type="ECO:0000256" key="1">
    <source>
        <dbReference type="ARBA" id="ARBA00022443"/>
    </source>
</evidence>
<proteinExistence type="predicted"/>
<feature type="domain" description="F-BAR" evidence="8">
    <location>
        <begin position="1"/>
        <end position="263"/>
    </location>
</feature>
<dbReference type="CDD" id="cd11911">
    <property type="entry name" value="SH3_CIP4-like"/>
    <property type="match status" value="1"/>
</dbReference>
<dbReference type="SUPFAM" id="SSF50044">
    <property type="entry name" value="SH3-domain"/>
    <property type="match status" value="1"/>
</dbReference>
<dbReference type="Pfam" id="PF00018">
    <property type="entry name" value="SH3_1"/>
    <property type="match status" value="1"/>
</dbReference>
<name>A0A7I8VGK0_9ANNE</name>
<dbReference type="InterPro" id="IPR001452">
    <property type="entry name" value="SH3_domain"/>
</dbReference>
<reference evidence="9 10" key="1">
    <citation type="submission" date="2020-08" db="EMBL/GenBank/DDBJ databases">
        <authorList>
            <person name="Hejnol A."/>
        </authorList>
    </citation>
    <scope>NUCLEOTIDE SEQUENCE [LARGE SCALE GENOMIC DNA]</scope>
</reference>
<evidence type="ECO:0000313" key="9">
    <source>
        <dbReference type="EMBL" id="CAD5113679.1"/>
    </source>
</evidence>
<feature type="coiled-coil region" evidence="5">
    <location>
        <begin position="344"/>
        <end position="422"/>
    </location>
</feature>